<dbReference type="SUPFAM" id="SSF51445">
    <property type="entry name" value="(Trans)glycosidases"/>
    <property type="match status" value="1"/>
</dbReference>
<keyword evidence="4 7" id="KW-0732">Signal</keyword>
<evidence type="ECO:0000256" key="3">
    <source>
        <dbReference type="ARBA" id="ARBA00012744"/>
    </source>
</evidence>
<dbReference type="PRINTS" id="PR00133">
    <property type="entry name" value="GLHYDRLASE3"/>
</dbReference>
<reference evidence="9" key="2">
    <citation type="submission" date="2024-05" db="EMBL/GenBank/DDBJ databases">
        <title>Rhodohalobacter halophilus gen. nov., sp. nov., a moderately halophilic member of the family Balneolaceae.</title>
        <authorList>
            <person name="Xia J."/>
        </authorList>
    </citation>
    <scope>NUCLEOTIDE SEQUENCE</scope>
    <source>
        <strain evidence="9">WB101</strain>
    </source>
</reference>
<dbReference type="Pfam" id="PF01915">
    <property type="entry name" value="Glyco_hydro_3_C"/>
    <property type="match status" value="1"/>
</dbReference>
<dbReference type="InterPro" id="IPR036881">
    <property type="entry name" value="Glyco_hydro_3_C_sf"/>
</dbReference>
<dbReference type="RefSeq" id="WP_237853179.1">
    <property type="nucleotide sequence ID" value="NZ_JAKLWS010000006.1"/>
</dbReference>
<name>A0ABS9KBX3_9BACT</name>
<evidence type="ECO:0000256" key="5">
    <source>
        <dbReference type="ARBA" id="ARBA00022801"/>
    </source>
</evidence>
<dbReference type="Proteomes" id="UP001165366">
    <property type="component" value="Unassembled WGS sequence"/>
</dbReference>
<dbReference type="PANTHER" id="PTHR30620">
    <property type="entry name" value="PERIPLASMIC BETA-GLUCOSIDASE-RELATED"/>
    <property type="match status" value="1"/>
</dbReference>
<feature type="signal peptide" evidence="7">
    <location>
        <begin position="1"/>
        <end position="20"/>
    </location>
</feature>
<evidence type="ECO:0000256" key="2">
    <source>
        <dbReference type="ARBA" id="ARBA00005336"/>
    </source>
</evidence>
<comment type="caution">
    <text evidence="9">The sequence shown here is derived from an EMBL/GenBank/DDBJ whole genome shotgun (WGS) entry which is preliminary data.</text>
</comment>
<evidence type="ECO:0000256" key="6">
    <source>
        <dbReference type="ARBA" id="ARBA00023295"/>
    </source>
</evidence>
<evidence type="ECO:0000256" key="1">
    <source>
        <dbReference type="ARBA" id="ARBA00000448"/>
    </source>
</evidence>
<comment type="similarity">
    <text evidence="2">Belongs to the glycosyl hydrolase 3 family.</text>
</comment>
<dbReference type="GO" id="GO:0016787">
    <property type="term" value="F:hydrolase activity"/>
    <property type="evidence" value="ECO:0007669"/>
    <property type="project" value="UniProtKB-KW"/>
</dbReference>
<evidence type="ECO:0000256" key="4">
    <source>
        <dbReference type="ARBA" id="ARBA00022729"/>
    </source>
</evidence>
<protein>
    <recommendedName>
        <fullName evidence="3">beta-glucosidase</fullName>
        <ecNumber evidence="3">3.2.1.21</ecNumber>
    </recommendedName>
</protein>
<dbReference type="Gene3D" id="3.20.20.300">
    <property type="entry name" value="Glycoside hydrolase, family 3, N-terminal domain"/>
    <property type="match status" value="1"/>
</dbReference>
<dbReference type="InterPro" id="IPR051915">
    <property type="entry name" value="Cellulose_Degrad_GH3"/>
</dbReference>
<gene>
    <name evidence="9" type="ORF">L6773_07170</name>
</gene>
<dbReference type="Pfam" id="PF00933">
    <property type="entry name" value="Glyco_hydro_3"/>
    <property type="match status" value="1"/>
</dbReference>
<dbReference type="Gene3D" id="3.40.50.1700">
    <property type="entry name" value="Glycoside hydrolase family 3 C-terminal domain"/>
    <property type="match status" value="1"/>
</dbReference>
<dbReference type="SMART" id="SM01217">
    <property type="entry name" value="Fn3_like"/>
    <property type="match status" value="1"/>
</dbReference>
<dbReference type="InterPro" id="IPR036962">
    <property type="entry name" value="Glyco_hydro_3_N_sf"/>
</dbReference>
<dbReference type="PANTHER" id="PTHR30620:SF16">
    <property type="entry name" value="LYSOSOMAL BETA GLUCOSIDASE"/>
    <property type="match status" value="1"/>
</dbReference>
<accession>A0ABS9KBX3</accession>
<dbReference type="EC" id="3.2.1.21" evidence="3"/>
<dbReference type="InterPro" id="IPR002772">
    <property type="entry name" value="Glyco_hydro_3_C"/>
</dbReference>
<dbReference type="InterPro" id="IPR013783">
    <property type="entry name" value="Ig-like_fold"/>
</dbReference>
<dbReference type="InterPro" id="IPR026891">
    <property type="entry name" value="Fn3-like"/>
</dbReference>
<evidence type="ECO:0000313" key="9">
    <source>
        <dbReference type="EMBL" id="MCG2588337.1"/>
    </source>
</evidence>
<dbReference type="InterPro" id="IPR017853">
    <property type="entry name" value="GH"/>
</dbReference>
<organism evidence="9 10">
    <name type="scientific">Rhodohalobacter sulfatireducens</name>
    <dbReference type="NCBI Taxonomy" id="2911366"/>
    <lineage>
        <taxon>Bacteria</taxon>
        <taxon>Pseudomonadati</taxon>
        <taxon>Balneolota</taxon>
        <taxon>Balneolia</taxon>
        <taxon>Balneolales</taxon>
        <taxon>Balneolaceae</taxon>
        <taxon>Rhodohalobacter</taxon>
    </lineage>
</organism>
<feature type="domain" description="Fibronectin type III-like" evidence="8">
    <location>
        <begin position="666"/>
        <end position="735"/>
    </location>
</feature>
<keyword evidence="10" id="KW-1185">Reference proteome</keyword>
<dbReference type="InterPro" id="IPR001764">
    <property type="entry name" value="Glyco_hydro_3_N"/>
</dbReference>
<evidence type="ECO:0000256" key="7">
    <source>
        <dbReference type="SAM" id="SignalP"/>
    </source>
</evidence>
<evidence type="ECO:0000313" key="10">
    <source>
        <dbReference type="Proteomes" id="UP001165366"/>
    </source>
</evidence>
<reference evidence="9" key="1">
    <citation type="submission" date="2022-01" db="EMBL/GenBank/DDBJ databases">
        <authorList>
            <person name="Wang Y."/>
        </authorList>
    </citation>
    <scope>NUCLEOTIDE SEQUENCE</scope>
    <source>
        <strain evidence="9">WB101</strain>
    </source>
</reference>
<dbReference type="Pfam" id="PF14310">
    <property type="entry name" value="Fn3-like"/>
    <property type="match status" value="1"/>
</dbReference>
<dbReference type="EMBL" id="JAKLWS010000006">
    <property type="protein sequence ID" value="MCG2588337.1"/>
    <property type="molecule type" value="Genomic_DNA"/>
</dbReference>
<sequence length="742" mass="82307">MKKILLTILIIGMTAIDSLAQLTEEQISQKVDSVMQTMTLTDKVGEMTQLAIDMVSTPGAEPDELNEESLRNVLLNYRVGSILNVAGHAYTLDEWHSVIRQIQDMAIDEKPTGIPVIYGIDSVHGANYTMGSTLFPQQIGMAATWNTDLIREGSRISAYETRASWIPWNFSPVLDIGRNPEWPRFWETFGEDVHLASKMGEAMVEGFQGDDVSSPYRVAATAKHFLGYSLPASGHDRTVAWIPDIQLREHILPPFEAVFDAGVHTVMINSGEVNGIPVHANEEILTGLLRDELGFKGIAVSDWADIIYLHDRHKITKDYKESIKVAINAGVDMSMVPLDLEFPRLLKELVEEGEVPMSRINESVERILRVKFLLGLFDQAYHPDIDYSKFASNEHQQASYQTAVESITLLKNEAEILPLSKEANVLVTGPTAHSLIYLNGGWSRTWQGDDPQYDTPGKKTILDAIRDEIGENNVNYAEGTSIDEEIDIDVVVQAARESDVAVIAIGEATYTEMPGDLSDMHLPEAQRELVKQVAATGTPIVLVMVEGRPRIINDIVPEADGIVMAYLPAHEGGRAIADILFGDQNPSGHLPFTYPSDSNDIVPYDHNYTDEVGPLGFNPEWEFGTGLSYTSYDYSNLTVSKATFGADDELEISVDITNSGEMAGKDVVQLYVSDLVASITPPVKRLRGFEKVNLEPGETQTVRFSITADDLAFVGRDNEWITEEGEFKIQIEDLEQNIIFQK</sequence>
<dbReference type="Gene3D" id="2.60.40.10">
    <property type="entry name" value="Immunoglobulins"/>
    <property type="match status" value="1"/>
</dbReference>
<feature type="chain" id="PRO_5047096004" description="beta-glucosidase" evidence="7">
    <location>
        <begin position="21"/>
        <end position="742"/>
    </location>
</feature>
<keyword evidence="6" id="KW-0326">Glycosidase</keyword>
<comment type="catalytic activity">
    <reaction evidence="1">
        <text>Hydrolysis of terminal, non-reducing beta-D-glucosyl residues with release of beta-D-glucose.</text>
        <dbReference type="EC" id="3.2.1.21"/>
    </reaction>
</comment>
<evidence type="ECO:0000259" key="8">
    <source>
        <dbReference type="SMART" id="SM01217"/>
    </source>
</evidence>
<proteinExistence type="inferred from homology"/>
<dbReference type="SUPFAM" id="SSF52279">
    <property type="entry name" value="Beta-D-glucan exohydrolase, C-terminal domain"/>
    <property type="match status" value="1"/>
</dbReference>
<keyword evidence="5 9" id="KW-0378">Hydrolase</keyword>